<dbReference type="AlphaFoldDB" id="A0A9P6HD12"/>
<feature type="compositionally biased region" description="Polar residues" evidence="1">
    <location>
        <begin position="70"/>
        <end position="87"/>
    </location>
</feature>
<feature type="region of interest" description="Disordered" evidence="1">
    <location>
        <begin position="226"/>
        <end position="261"/>
    </location>
</feature>
<evidence type="ECO:0000313" key="3">
    <source>
        <dbReference type="Proteomes" id="UP000736335"/>
    </source>
</evidence>
<organism evidence="2 3">
    <name type="scientific">Thelephora terrestris</name>
    <dbReference type="NCBI Taxonomy" id="56493"/>
    <lineage>
        <taxon>Eukaryota</taxon>
        <taxon>Fungi</taxon>
        <taxon>Dikarya</taxon>
        <taxon>Basidiomycota</taxon>
        <taxon>Agaricomycotina</taxon>
        <taxon>Agaricomycetes</taxon>
        <taxon>Thelephorales</taxon>
        <taxon>Thelephoraceae</taxon>
        <taxon>Thelephora</taxon>
    </lineage>
</organism>
<feature type="region of interest" description="Disordered" evidence="1">
    <location>
        <begin position="327"/>
        <end position="346"/>
    </location>
</feature>
<feature type="compositionally biased region" description="Polar residues" evidence="1">
    <location>
        <begin position="16"/>
        <end position="28"/>
    </location>
</feature>
<feature type="compositionally biased region" description="Basic residues" evidence="1">
    <location>
        <begin position="29"/>
        <end position="41"/>
    </location>
</feature>
<sequence>MPRVLTNPDSLRGSRPNPQSERSFLRSRSQPKPRRNTRSRYAHMVESIHPRAKGSSSSDCGSAMTRRARSSSLTMPSSLTNPTTPYQDSDRGRLGAGFSILKPMVSRSQTSHAPVPKITALPPWLQDTITELNASHPLRAVFPVLHEVSDPQVVNHPTENPPESPVPPRHGVNRPFCFSSTPPRVPSSTRLPDPDTSSDELQALSPHYPLYQTDSLLHLRSRSPAPSIGALSRSEVGLRTSTDSRPGTSALTNMTKNPDICEFKTPPLLASSSDRDPHETVSPATQRDVECDDVFRYNTSQADLPIALPPSEPFVFERPTRVYFDSPIEDPMSSDPLEPNDYDPFRLDPEEYKNISFKWTPFDPQVGTRAPTLPGSETSAHPRTLAP</sequence>
<feature type="compositionally biased region" description="Polar residues" evidence="1">
    <location>
        <begin position="239"/>
        <end position="256"/>
    </location>
</feature>
<dbReference type="OrthoDB" id="3064793at2759"/>
<feature type="region of interest" description="Disordered" evidence="1">
    <location>
        <begin position="152"/>
        <end position="202"/>
    </location>
</feature>
<accession>A0A9P6HD12</accession>
<dbReference type="EMBL" id="WIUZ02000008">
    <property type="protein sequence ID" value="KAF9784424.1"/>
    <property type="molecule type" value="Genomic_DNA"/>
</dbReference>
<evidence type="ECO:0000313" key="2">
    <source>
        <dbReference type="EMBL" id="KAF9784424.1"/>
    </source>
</evidence>
<protein>
    <submittedName>
        <fullName evidence="2">Uncharacterized protein</fullName>
    </submittedName>
</protein>
<feature type="region of interest" description="Disordered" evidence="1">
    <location>
        <begin position="363"/>
        <end position="387"/>
    </location>
</feature>
<name>A0A9P6HD12_9AGAM</name>
<dbReference type="Proteomes" id="UP000736335">
    <property type="component" value="Unassembled WGS sequence"/>
</dbReference>
<comment type="caution">
    <text evidence="2">The sequence shown here is derived from an EMBL/GenBank/DDBJ whole genome shotgun (WGS) entry which is preliminary data.</text>
</comment>
<reference evidence="2" key="1">
    <citation type="journal article" date="2020" name="Nat. Commun.">
        <title>Large-scale genome sequencing of mycorrhizal fungi provides insights into the early evolution of symbiotic traits.</title>
        <authorList>
            <person name="Miyauchi S."/>
            <person name="Kiss E."/>
            <person name="Kuo A."/>
            <person name="Drula E."/>
            <person name="Kohler A."/>
            <person name="Sanchez-Garcia M."/>
            <person name="Morin E."/>
            <person name="Andreopoulos B."/>
            <person name="Barry K.W."/>
            <person name="Bonito G."/>
            <person name="Buee M."/>
            <person name="Carver A."/>
            <person name="Chen C."/>
            <person name="Cichocki N."/>
            <person name="Clum A."/>
            <person name="Culley D."/>
            <person name="Crous P.W."/>
            <person name="Fauchery L."/>
            <person name="Girlanda M."/>
            <person name="Hayes R.D."/>
            <person name="Keri Z."/>
            <person name="LaButti K."/>
            <person name="Lipzen A."/>
            <person name="Lombard V."/>
            <person name="Magnuson J."/>
            <person name="Maillard F."/>
            <person name="Murat C."/>
            <person name="Nolan M."/>
            <person name="Ohm R.A."/>
            <person name="Pangilinan J."/>
            <person name="Pereira M.F."/>
            <person name="Perotto S."/>
            <person name="Peter M."/>
            <person name="Pfister S."/>
            <person name="Riley R."/>
            <person name="Sitrit Y."/>
            <person name="Stielow J.B."/>
            <person name="Szollosi G."/>
            <person name="Zifcakova L."/>
            <person name="Stursova M."/>
            <person name="Spatafora J.W."/>
            <person name="Tedersoo L."/>
            <person name="Vaario L.M."/>
            <person name="Yamada A."/>
            <person name="Yan M."/>
            <person name="Wang P."/>
            <person name="Xu J."/>
            <person name="Bruns T."/>
            <person name="Baldrian P."/>
            <person name="Vilgalys R."/>
            <person name="Dunand C."/>
            <person name="Henrissat B."/>
            <person name="Grigoriev I.V."/>
            <person name="Hibbett D."/>
            <person name="Nagy L.G."/>
            <person name="Martin F.M."/>
        </authorList>
    </citation>
    <scope>NUCLEOTIDE SEQUENCE</scope>
    <source>
        <strain evidence="2">UH-Tt-Lm1</strain>
    </source>
</reference>
<feature type="compositionally biased region" description="Pro residues" evidence="1">
    <location>
        <begin position="159"/>
        <end position="168"/>
    </location>
</feature>
<proteinExistence type="predicted"/>
<reference evidence="2" key="2">
    <citation type="submission" date="2020-11" db="EMBL/GenBank/DDBJ databases">
        <authorList>
            <consortium name="DOE Joint Genome Institute"/>
            <person name="Kuo A."/>
            <person name="Miyauchi S."/>
            <person name="Kiss E."/>
            <person name="Drula E."/>
            <person name="Kohler A."/>
            <person name="Sanchez-Garcia M."/>
            <person name="Andreopoulos B."/>
            <person name="Barry K.W."/>
            <person name="Bonito G."/>
            <person name="Buee M."/>
            <person name="Carver A."/>
            <person name="Chen C."/>
            <person name="Cichocki N."/>
            <person name="Clum A."/>
            <person name="Culley D."/>
            <person name="Crous P.W."/>
            <person name="Fauchery L."/>
            <person name="Girlanda M."/>
            <person name="Hayes R."/>
            <person name="Keri Z."/>
            <person name="Labutti K."/>
            <person name="Lipzen A."/>
            <person name="Lombard V."/>
            <person name="Magnuson J."/>
            <person name="Maillard F."/>
            <person name="Morin E."/>
            <person name="Murat C."/>
            <person name="Nolan M."/>
            <person name="Ohm R."/>
            <person name="Pangilinan J."/>
            <person name="Pereira M."/>
            <person name="Perotto S."/>
            <person name="Peter M."/>
            <person name="Riley R."/>
            <person name="Sitrit Y."/>
            <person name="Stielow B."/>
            <person name="Szollosi G."/>
            <person name="Zifcakova L."/>
            <person name="Stursova M."/>
            <person name="Spatafora J.W."/>
            <person name="Tedersoo L."/>
            <person name="Vaario L.-M."/>
            <person name="Yamada A."/>
            <person name="Yan M."/>
            <person name="Wang P."/>
            <person name="Xu J."/>
            <person name="Bruns T."/>
            <person name="Baldrian P."/>
            <person name="Vilgalys R."/>
            <person name="Henrissat B."/>
            <person name="Grigoriev I.V."/>
            <person name="Hibbett D."/>
            <person name="Nagy L.G."/>
            <person name="Martin F.M."/>
        </authorList>
    </citation>
    <scope>NUCLEOTIDE SEQUENCE</scope>
    <source>
        <strain evidence="2">UH-Tt-Lm1</strain>
    </source>
</reference>
<keyword evidence="3" id="KW-1185">Reference proteome</keyword>
<feature type="compositionally biased region" description="Low complexity" evidence="1">
    <location>
        <begin position="179"/>
        <end position="191"/>
    </location>
</feature>
<gene>
    <name evidence="2" type="ORF">BJ322DRAFT_848106</name>
</gene>
<feature type="region of interest" description="Disordered" evidence="1">
    <location>
        <begin position="1"/>
        <end position="94"/>
    </location>
</feature>
<evidence type="ECO:0000256" key="1">
    <source>
        <dbReference type="SAM" id="MobiDB-lite"/>
    </source>
</evidence>